<proteinExistence type="predicted"/>
<evidence type="ECO:0000313" key="1">
    <source>
        <dbReference type="EMBL" id="JAD19266.1"/>
    </source>
</evidence>
<sequence length="15" mass="1782">MRSLPLWDFSDCKLA</sequence>
<reference evidence="1" key="2">
    <citation type="journal article" date="2015" name="Data Brief">
        <title>Shoot transcriptome of the giant reed, Arundo donax.</title>
        <authorList>
            <person name="Barrero R.A."/>
            <person name="Guerrero F.D."/>
            <person name="Moolhuijzen P."/>
            <person name="Goolsby J.A."/>
            <person name="Tidwell J."/>
            <person name="Bellgard S.E."/>
            <person name="Bellgard M.I."/>
        </authorList>
    </citation>
    <scope>NUCLEOTIDE SEQUENCE</scope>
    <source>
        <tissue evidence="1">Shoot tissue taken approximately 20 cm above the soil surface</tissue>
    </source>
</reference>
<accession>A0A0A8XZG4</accession>
<reference evidence="1" key="1">
    <citation type="submission" date="2014-09" db="EMBL/GenBank/DDBJ databases">
        <authorList>
            <person name="Magalhaes I.L.F."/>
            <person name="Oliveira U."/>
            <person name="Santos F.R."/>
            <person name="Vidigal T.H.D.A."/>
            <person name="Brescovit A.D."/>
            <person name="Santos A.J."/>
        </authorList>
    </citation>
    <scope>NUCLEOTIDE SEQUENCE</scope>
    <source>
        <tissue evidence="1">Shoot tissue taken approximately 20 cm above the soil surface</tissue>
    </source>
</reference>
<organism evidence="1">
    <name type="scientific">Arundo donax</name>
    <name type="common">Giant reed</name>
    <name type="synonym">Donax arundinaceus</name>
    <dbReference type="NCBI Taxonomy" id="35708"/>
    <lineage>
        <taxon>Eukaryota</taxon>
        <taxon>Viridiplantae</taxon>
        <taxon>Streptophyta</taxon>
        <taxon>Embryophyta</taxon>
        <taxon>Tracheophyta</taxon>
        <taxon>Spermatophyta</taxon>
        <taxon>Magnoliopsida</taxon>
        <taxon>Liliopsida</taxon>
        <taxon>Poales</taxon>
        <taxon>Poaceae</taxon>
        <taxon>PACMAD clade</taxon>
        <taxon>Arundinoideae</taxon>
        <taxon>Arundineae</taxon>
        <taxon>Arundo</taxon>
    </lineage>
</organism>
<protein>
    <submittedName>
        <fullName evidence="1">Uncharacterized protein</fullName>
    </submittedName>
</protein>
<dbReference type="EMBL" id="GBRH01278629">
    <property type="protein sequence ID" value="JAD19266.1"/>
    <property type="molecule type" value="Transcribed_RNA"/>
</dbReference>
<name>A0A0A8XZG4_ARUDO</name>